<feature type="compositionally biased region" description="Basic and acidic residues" evidence="1">
    <location>
        <begin position="48"/>
        <end position="57"/>
    </location>
</feature>
<protein>
    <submittedName>
        <fullName evidence="2">Uncharacterized protein</fullName>
    </submittedName>
</protein>
<feature type="compositionally biased region" description="Basic residues" evidence="1">
    <location>
        <begin position="25"/>
        <end position="39"/>
    </location>
</feature>
<organism evidence="2 3">
    <name type="scientific">Caligus rogercresseyi</name>
    <name type="common">Sea louse</name>
    <dbReference type="NCBI Taxonomy" id="217165"/>
    <lineage>
        <taxon>Eukaryota</taxon>
        <taxon>Metazoa</taxon>
        <taxon>Ecdysozoa</taxon>
        <taxon>Arthropoda</taxon>
        <taxon>Crustacea</taxon>
        <taxon>Multicrustacea</taxon>
        <taxon>Hexanauplia</taxon>
        <taxon>Copepoda</taxon>
        <taxon>Siphonostomatoida</taxon>
        <taxon>Caligidae</taxon>
        <taxon>Caligus</taxon>
    </lineage>
</organism>
<gene>
    <name evidence="2" type="ORF">FKW44_002660</name>
</gene>
<accession>A0A7T8KKI2</accession>
<name>A0A7T8KKI2_CALRO</name>
<keyword evidence="3" id="KW-1185">Reference proteome</keyword>
<dbReference type="EMBL" id="CP045891">
    <property type="protein sequence ID" value="QQP57616.1"/>
    <property type="molecule type" value="Genomic_DNA"/>
</dbReference>
<evidence type="ECO:0000256" key="1">
    <source>
        <dbReference type="SAM" id="MobiDB-lite"/>
    </source>
</evidence>
<sequence length="83" mass="9556">MRNYKDNVNQKDSNQTESLENEMRRRLKWKTVTSKKKGKMGQANPSEPTKDRSKKEGGQVNETPLQKEPGKNELGLPLQQQKS</sequence>
<proteinExistence type="predicted"/>
<evidence type="ECO:0000313" key="2">
    <source>
        <dbReference type="EMBL" id="QQP57616.1"/>
    </source>
</evidence>
<dbReference type="AlphaFoldDB" id="A0A7T8KKI2"/>
<evidence type="ECO:0000313" key="3">
    <source>
        <dbReference type="Proteomes" id="UP000595437"/>
    </source>
</evidence>
<dbReference type="Proteomes" id="UP000595437">
    <property type="component" value="Chromosome 2"/>
</dbReference>
<reference evidence="3" key="1">
    <citation type="submission" date="2021-01" db="EMBL/GenBank/DDBJ databases">
        <title>Caligus Genome Assembly.</title>
        <authorList>
            <person name="Gallardo-Escarate C."/>
        </authorList>
    </citation>
    <scope>NUCLEOTIDE SEQUENCE [LARGE SCALE GENOMIC DNA]</scope>
</reference>
<feature type="region of interest" description="Disordered" evidence="1">
    <location>
        <begin position="1"/>
        <end position="83"/>
    </location>
</feature>